<dbReference type="InterPro" id="IPR026059">
    <property type="entry name" value="Rab3GAP2"/>
</dbReference>
<name>K8EY93_9CHLO</name>
<dbReference type="PANTHER" id="PTHR12472">
    <property type="entry name" value="RAB3-GAP REGULATORY DOMAIN"/>
    <property type="match status" value="1"/>
</dbReference>
<feature type="compositionally biased region" description="Acidic residues" evidence="1">
    <location>
        <begin position="396"/>
        <end position="412"/>
    </location>
</feature>
<gene>
    <name evidence="3" type="ORF">Bathy01g01860</name>
</gene>
<evidence type="ECO:0000313" key="3">
    <source>
        <dbReference type="EMBL" id="CCO14238.1"/>
    </source>
</evidence>
<sequence length="571" mass="63031">MSTEKNKTTKDKPPSEILLTRLGHIKDVHKVVSILFPDDADDPVLTRSQTWLRPTHATPLGKSASSASSTTSSSHEENDRVRIALNTNATVIALSRLNVLVVCSVCNDDADEKGGDDNDTRQHQGVIEIQATKKNKTKNKDIRTHGGICARSLAFVDFAHDEKPFLLVGLSTGRLEGYDCADVCSPRLLFSRKVSRAPLVSIRARPYGQRLGPKKESDDDDESAVLEEEEDVTIFAENGDVLRIDALEMKSHLHRLRMARKQYAQDFQPEKDDYNTLTGMVKFDGFKRIAPIRDGVCVGNVPLTCSEVGLRERSKSRLNTLLFNTSDDSDSDDDEKDENKFGFVACGKFGTIAFVQASGGSKFGAVEAVSMAAKKVFSFFAKKTKDIQKKRFDIVADGDDGDDDENESEEESENKTALKPSKWKSAIVDGPRKINTILNSPDGSFLATTDLLGRVSTYDCKYGNLSMRSMLKGCRDSDVGFINQRDLVVLSPHRGGGVIEYFPARLAFTKAVQMEKELVVGRDSRILSSARAFGTLFNNNTKKAEPEELYNTNSYLLGPDGNIDRISTLVS</sequence>
<dbReference type="EMBL" id="FO082278">
    <property type="protein sequence ID" value="CCO14238.1"/>
    <property type="molecule type" value="Genomic_DNA"/>
</dbReference>
<dbReference type="KEGG" id="bpg:Bathy01g01860"/>
<dbReference type="AlphaFoldDB" id="K8EY93"/>
<proteinExistence type="predicted"/>
<dbReference type="Pfam" id="PF14655">
    <property type="entry name" value="RAB3GAP2_N"/>
    <property type="match status" value="1"/>
</dbReference>
<dbReference type="PANTHER" id="PTHR12472:SF0">
    <property type="entry name" value="RAB3 GTPASE-ACTIVATING PROTEIN NON-CATALYTIC SUBUNIT"/>
    <property type="match status" value="1"/>
</dbReference>
<protein>
    <recommendedName>
        <fullName evidence="2">Rab3-GAP regulatory subunit N-terminal domain-containing protein</fullName>
    </recommendedName>
</protein>
<feature type="domain" description="Rab3-GAP regulatory subunit N-terminal" evidence="2">
    <location>
        <begin position="81"/>
        <end position="485"/>
    </location>
</feature>
<dbReference type="Proteomes" id="UP000198341">
    <property type="component" value="Chromosome 1"/>
</dbReference>
<feature type="compositionally biased region" description="Low complexity" evidence="1">
    <location>
        <begin position="63"/>
        <end position="73"/>
    </location>
</feature>
<dbReference type="InterPro" id="IPR032839">
    <property type="entry name" value="RAB3GAP_N"/>
</dbReference>
<reference evidence="3 4" key="1">
    <citation type="submission" date="2011-10" db="EMBL/GenBank/DDBJ databases">
        <authorList>
            <person name="Genoscope - CEA"/>
        </authorList>
    </citation>
    <scope>NUCLEOTIDE SEQUENCE [LARGE SCALE GENOMIC DNA]</scope>
    <source>
        <strain evidence="3 4">RCC 1105</strain>
    </source>
</reference>
<evidence type="ECO:0000259" key="2">
    <source>
        <dbReference type="Pfam" id="PF14655"/>
    </source>
</evidence>
<feature type="region of interest" description="Disordered" evidence="1">
    <location>
        <begin position="395"/>
        <end position="419"/>
    </location>
</feature>
<accession>K8EY93</accession>
<feature type="region of interest" description="Disordered" evidence="1">
    <location>
        <begin position="55"/>
        <end position="78"/>
    </location>
</feature>
<dbReference type="GeneID" id="19017921"/>
<organism evidence="3 4">
    <name type="scientific">Bathycoccus prasinos</name>
    <dbReference type="NCBI Taxonomy" id="41875"/>
    <lineage>
        <taxon>Eukaryota</taxon>
        <taxon>Viridiplantae</taxon>
        <taxon>Chlorophyta</taxon>
        <taxon>Mamiellophyceae</taxon>
        <taxon>Mamiellales</taxon>
        <taxon>Bathycoccaceae</taxon>
        <taxon>Bathycoccus</taxon>
    </lineage>
</organism>
<dbReference type="RefSeq" id="XP_007515359.1">
    <property type="nucleotide sequence ID" value="XM_007515297.1"/>
</dbReference>
<keyword evidence="4" id="KW-1185">Reference proteome</keyword>
<evidence type="ECO:0000313" key="4">
    <source>
        <dbReference type="Proteomes" id="UP000198341"/>
    </source>
</evidence>
<evidence type="ECO:0000256" key="1">
    <source>
        <dbReference type="SAM" id="MobiDB-lite"/>
    </source>
</evidence>